<evidence type="ECO:0000256" key="13">
    <source>
        <dbReference type="ARBA" id="ARBA00023136"/>
    </source>
</evidence>
<evidence type="ECO:0000256" key="6">
    <source>
        <dbReference type="ARBA" id="ARBA00022448"/>
    </source>
</evidence>
<dbReference type="GO" id="GO:0005886">
    <property type="term" value="C:plasma membrane"/>
    <property type="evidence" value="ECO:0007669"/>
    <property type="project" value="UniProtKB-SubCell"/>
</dbReference>
<evidence type="ECO:0000256" key="9">
    <source>
        <dbReference type="ARBA" id="ARBA00022967"/>
    </source>
</evidence>
<evidence type="ECO:0000313" key="19">
    <source>
        <dbReference type="Proteomes" id="UP000265509"/>
    </source>
</evidence>
<dbReference type="HAMAP" id="MF_00404">
    <property type="entry name" value="OadG"/>
    <property type="match status" value="1"/>
</dbReference>
<dbReference type="EMBL" id="QRAN01000005">
    <property type="protein sequence ID" value="RLQ22674.1"/>
    <property type="molecule type" value="Genomic_DNA"/>
</dbReference>
<name>A0A3L7DZK3_9GAMM</name>
<dbReference type="Proteomes" id="UP000265509">
    <property type="component" value="Unassembled WGS sequence"/>
</dbReference>
<gene>
    <name evidence="16" type="primary">oadG</name>
    <name evidence="18" type="ORF">DWB85_06740</name>
</gene>
<evidence type="ECO:0000313" key="18">
    <source>
        <dbReference type="EMBL" id="RLQ22674.1"/>
    </source>
</evidence>
<keyword evidence="9 16" id="KW-1278">Translocase</keyword>
<sequence length="83" mass="8615">MQQDIVAQGVELMLFGMGTVVVFLALLVVATSVMSAVVGRFFPEAPPAPAAEGKAAPGAVSPDAEIVAAITAAVHRHRNRHRP</sequence>
<evidence type="ECO:0000256" key="15">
    <source>
        <dbReference type="ARBA" id="ARBA00048176"/>
    </source>
</evidence>
<dbReference type="InterPro" id="IPR005899">
    <property type="entry name" value="Na_pump_deCOase"/>
</dbReference>
<dbReference type="EC" id="7.2.4.2" evidence="16"/>
<evidence type="ECO:0000256" key="3">
    <source>
        <dbReference type="ARBA" id="ARBA00004162"/>
    </source>
</evidence>
<proteinExistence type="inferred from homology"/>
<dbReference type="NCBIfam" id="TIGR01195">
    <property type="entry name" value="oadG_fam"/>
    <property type="match status" value="1"/>
</dbReference>
<keyword evidence="13 16" id="KW-0472">Membrane</keyword>
<comment type="function">
    <text evidence="2 16 17">Catalyzes the decarboxylation of oxaloacetate coupled to Na(+) translocation.</text>
</comment>
<evidence type="ECO:0000256" key="10">
    <source>
        <dbReference type="ARBA" id="ARBA00022989"/>
    </source>
</evidence>
<keyword evidence="6 16" id="KW-0813">Transport</keyword>
<evidence type="ECO:0000256" key="14">
    <source>
        <dbReference type="ARBA" id="ARBA00023201"/>
    </source>
</evidence>
<dbReference type="GO" id="GO:0036376">
    <property type="term" value="P:sodium ion export across plasma membrane"/>
    <property type="evidence" value="ECO:0007669"/>
    <property type="project" value="InterPro"/>
</dbReference>
<keyword evidence="8 16" id="KW-0812">Transmembrane</keyword>
<comment type="catalytic activity">
    <reaction evidence="15 16 17">
        <text>oxaloacetate + 2 Na(+)(in) + H(+) = pyruvate + 2 Na(+)(out) + CO2</text>
        <dbReference type="Rhea" id="RHEA:57724"/>
        <dbReference type="ChEBI" id="CHEBI:15361"/>
        <dbReference type="ChEBI" id="CHEBI:15378"/>
        <dbReference type="ChEBI" id="CHEBI:16452"/>
        <dbReference type="ChEBI" id="CHEBI:16526"/>
        <dbReference type="ChEBI" id="CHEBI:29101"/>
        <dbReference type="EC" id="7.2.4.2"/>
    </reaction>
</comment>
<dbReference type="GO" id="GO:0008948">
    <property type="term" value="F:oxaloacetate decarboxylase activity"/>
    <property type="evidence" value="ECO:0007669"/>
    <property type="project" value="UniProtKB-UniRule"/>
</dbReference>
<evidence type="ECO:0000256" key="4">
    <source>
        <dbReference type="ARBA" id="ARBA00005844"/>
    </source>
</evidence>
<keyword evidence="19" id="KW-1185">Reference proteome</keyword>
<keyword evidence="11 16" id="KW-0915">Sodium</keyword>
<dbReference type="GO" id="GO:0015081">
    <property type="term" value="F:sodium ion transmembrane transporter activity"/>
    <property type="evidence" value="ECO:0007669"/>
    <property type="project" value="UniProtKB-UniRule"/>
</dbReference>
<protein>
    <recommendedName>
        <fullName evidence="16">Probable oxaloacetate decarboxylase gamma chain</fullName>
        <ecNumber evidence="16">7.2.4.2</ecNumber>
    </recommendedName>
</protein>
<evidence type="ECO:0000256" key="17">
    <source>
        <dbReference type="RuleBase" id="RU004278"/>
    </source>
</evidence>
<evidence type="ECO:0000256" key="11">
    <source>
        <dbReference type="ARBA" id="ARBA00023053"/>
    </source>
</evidence>
<comment type="caution">
    <text evidence="18">The sequence shown here is derived from an EMBL/GenBank/DDBJ whole genome shotgun (WGS) entry which is preliminary data.</text>
</comment>
<dbReference type="RefSeq" id="WP_117953445.1">
    <property type="nucleotide sequence ID" value="NZ_QRAN01000005.1"/>
</dbReference>
<keyword evidence="7 16" id="KW-1003">Cell membrane</keyword>
<comment type="subcellular location">
    <subcellularLocation>
        <location evidence="3 16 17">Cell membrane</location>
        <topology evidence="3 16 17">Single-pass membrane protein</topology>
    </subcellularLocation>
</comment>
<evidence type="ECO:0000256" key="2">
    <source>
        <dbReference type="ARBA" id="ARBA00003002"/>
    </source>
</evidence>
<evidence type="ECO:0000256" key="8">
    <source>
        <dbReference type="ARBA" id="ARBA00022692"/>
    </source>
</evidence>
<comment type="similarity">
    <text evidence="4 16 17">Belongs to the OadG family.</text>
</comment>
<keyword evidence="14 16" id="KW-0739">Sodium transport</keyword>
<dbReference type="GO" id="GO:0015451">
    <property type="term" value="F:decarboxylation-driven active transmembrane transporter activity"/>
    <property type="evidence" value="ECO:0007669"/>
    <property type="project" value="UniProtKB-EC"/>
</dbReference>
<accession>A0A3L7DZK3</accession>
<keyword evidence="10 16" id="KW-1133">Transmembrane helix</keyword>
<evidence type="ECO:0000256" key="16">
    <source>
        <dbReference type="HAMAP-Rule" id="MF_00404"/>
    </source>
</evidence>
<evidence type="ECO:0000256" key="12">
    <source>
        <dbReference type="ARBA" id="ARBA00023065"/>
    </source>
</evidence>
<reference evidence="18 19" key="1">
    <citation type="submission" date="2018-07" db="EMBL/GenBank/DDBJ databases">
        <title>Halioglobus sp. genome submission.</title>
        <authorList>
            <person name="Ye M.-Q."/>
            <person name="Du Z.-J."/>
        </authorList>
    </citation>
    <scope>NUCLEOTIDE SEQUENCE [LARGE SCALE GENOMIC DNA]</scope>
    <source>
        <strain evidence="18 19">U0301</strain>
    </source>
</reference>
<organism evidence="18 19">
    <name type="scientific">Seongchinamella sediminis</name>
    <dbReference type="NCBI Taxonomy" id="2283635"/>
    <lineage>
        <taxon>Bacteria</taxon>
        <taxon>Pseudomonadati</taxon>
        <taxon>Pseudomonadota</taxon>
        <taxon>Gammaproteobacteria</taxon>
        <taxon>Cellvibrionales</taxon>
        <taxon>Halieaceae</taxon>
        <taxon>Seongchinamella</taxon>
    </lineage>
</organism>
<feature type="transmembrane region" description="Helical" evidence="16 17">
    <location>
        <begin position="12"/>
        <end position="38"/>
    </location>
</feature>
<dbReference type="AlphaFoldDB" id="A0A3L7DZK3"/>
<comment type="cofactor">
    <cofactor evidence="1 16 17">
        <name>Na(+)</name>
        <dbReference type="ChEBI" id="CHEBI:29101"/>
    </cofactor>
</comment>
<keyword evidence="12 16" id="KW-0406">Ion transport</keyword>
<evidence type="ECO:0000256" key="7">
    <source>
        <dbReference type="ARBA" id="ARBA00022475"/>
    </source>
</evidence>
<dbReference type="InterPro" id="IPR023424">
    <property type="entry name" value="OadG"/>
</dbReference>
<evidence type="ECO:0000256" key="1">
    <source>
        <dbReference type="ARBA" id="ARBA00001959"/>
    </source>
</evidence>
<comment type="subunit">
    <text evidence="5 16">Heterotrimer of an alpha, a beta and a gamma subunit.</text>
</comment>
<evidence type="ECO:0000256" key="5">
    <source>
        <dbReference type="ARBA" id="ARBA00011869"/>
    </source>
</evidence>
<dbReference type="Pfam" id="PF04277">
    <property type="entry name" value="OAD_gamma"/>
    <property type="match status" value="1"/>
</dbReference>